<name>A0ABY5S0W4_9HYPH</name>
<accession>A0ABY5S0W4</accession>
<dbReference type="Proteomes" id="UP001017257">
    <property type="component" value="Plasmid pR24_3"/>
</dbReference>
<protein>
    <submittedName>
        <fullName evidence="1">Uncharacterized protein</fullName>
    </submittedName>
</protein>
<gene>
    <name evidence="1" type="ORF">HPT29_028500</name>
</gene>
<proteinExistence type="predicted"/>
<geneLocation type="plasmid" evidence="1 2">
    <name>pR24_3</name>
</geneLocation>
<organism evidence="1 2">
    <name type="scientific">Microvirga terrae</name>
    <dbReference type="NCBI Taxonomy" id="2740529"/>
    <lineage>
        <taxon>Bacteria</taxon>
        <taxon>Pseudomonadati</taxon>
        <taxon>Pseudomonadota</taxon>
        <taxon>Alphaproteobacteria</taxon>
        <taxon>Hyphomicrobiales</taxon>
        <taxon>Methylobacteriaceae</taxon>
        <taxon>Microvirga</taxon>
    </lineage>
</organism>
<evidence type="ECO:0000313" key="1">
    <source>
        <dbReference type="EMBL" id="UVF22844.1"/>
    </source>
</evidence>
<sequence length="70" mass="7528">MGTVKQNLFPAGAISESLQDKSFELSCALDALKEIADLVAEYHETGRLDDALVDDIGILARRTISQVGAH</sequence>
<keyword evidence="1" id="KW-0614">Plasmid</keyword>
<keyword evidence="2" id="KW-1185">Reference proteome</keyword>
<dbReference type="EMBL" id="CP102848">
    <property type="protein sequence ID" value="UVF22844.1"/>
    <property type="molecule type" value="Genomic_DNA"/>
</dbReference>
<reference evidence="1" key="1">
    <citation type="submission" date="2022-08" db="EMBL/GenBank/DDBJ databases">
        <title>Microvirga terrae sp. nov., isolated from soil.</title>
        <authorList>
            <person name="Kim K.H."/>
            <person name="Seo Y.L."/>
            <person name="Kim J.M."/>
            <person name="Lee J.K."/>
            <person name="Han D.M."/>
            <person name="Jeon C.O."/>
        </authorList>
    </citation>
    <scope>NUCLEOTIDE SEQUENCE</scope>
    <source>
        <strain evidence="1">R24</strain>
        <plasmid evidence="1">pR24_3</plasmid>
    </source>
</reference>
<dbReference type="RefSeq" id="WP_173946276.1">
    <property type="nucleotide sequence ID" value="NZ_CP102848.1"/>
</dbReference>
<evidence type="ECO:0000313" key="2">
    <source>
        <dbReference type="Proteomes" id="UP001017257"/>
    </source>
</evidence>